<feature type="compositionally biased region" description="Low complexity" evidence="1">
    <location>
        <begin position="141"/>
        <end position="152"/>
    </location>
</feature>
<feature type="domain" description="Cation-transporting P-type ATPase C-terminal" evidence="3">
    <location>
        <begin position="5"/>
        <end position="104"/>
    </location>
</feature>
<keyword evidence="2" id="KW-0732">Signal</keyword>
<feature type="signal peptide" evidence="2">
    <location>
        <begin position="1"/>
        <end position="26"/>
    </location>
</feature>
<reference evidence="4 5" key="1">
    <citation type="journal article" date="2020" name="Int. J. Syst. Evol. Microbiol.">
        <title>Reclassification of Streptomyces castelarensis and Streptomyces sporoclivatus as later heterotypic synonyms of Streptomyces antimycoticus.</title>
        <authorList>
            <person name="Komaki H."/>
            <person name="Tamura T."/>
        </authorList>
    </citation>
    <scope>NUCLEOTIDE SEQUENCE [LARGE SCALE GENOMIC DNA]</scope>
    <source>
        <strain evidence="4 5">NBRC 100767</strain>
    </source>
</reference>
<protein>
    <recommendedName>
        <fullName evidence="3">Cation-transporting P-type ATPase C-terminal domain-containing protein</fullName>
    </recommendedName>
</protein>
<evidence type="ECO:0000313" key="5">
    <source>
        <dbReference type="Proteomes" id="UP000463951"/>
    </source>
</evidence>
<accession>A0A499UFR3</accession>
<dbReference type="EMBL" id="AP019620">
    <property type="protein sequence ID" value="BBJ38880.1"/>
    <property type="molecule type" value="Genomic_DNA"/>
</dbReference>
<proteinExistence type="predicted"/>
<dbReference type="Proteomes" id="UP000463951">
    <property type="component" value="Chromosome"/>
</dbReference>
<evidence type="ECO:0000313" key="4">
    <source>
        <dbReference type="EMBL" id="BBJ38880.1"/>
    </source>
</evidence>
<dbReference type="InterPro" id="IPR006068">
    <property type="entry name" value="ATPase_P-typ_cation-transptr_C"/>
</dbReference>
<name>A0A499UFR3_9ACTN</name>
<evidence type="ECO:0000256" key="1">
    <source>
        <dbReference type="SAM" id="MobiDB-lite"/>
    </source>
</evidence>
<dbReference type="InterPro" id="IPR023298">
    <property type="entry name" value="ATPase_P-typ_TM_dom_sf"/>
</dbReference>
<evidence type="ECO:0000256" key="2">
    <source>
        <dbReference type="SAM" id="SignalP"/>
    </source>
</evidence>
<dbReference type="Pfam" id="PF00689">
    <property type="entry name" value="Cation_ATPase_C"/>
    <property type="match status" value="1"/>
</dbReference>
<dbReference type="SUPFAM" id="SSF81665">
    <property type="entry name" value="Calcium ATPase, transmembrane domain M"/>
    <property type="match status" value="1"/>
</dbReference>
<sequence length="191" mass="21010">MAGRAPLGTRQLLLVNLLTDMLPALAVALARSREQKSGEDPLVGGPASALFGSDLWRILAVRGSATALGAAAAWQCGRMTGRARRASTMGLAALVGTQLGQTFMTDWHSPWYWPPASPRRPRCSPSWRPRWSATSSGVRPWARWPGRSSARARPPPLWGRPSRHGCSSPGRRRSRSERITRETGYLRRFLT</sequence>
<gene>
    <name evidence="4" type="ORF">SSPO_015980</name>
</gene>
<dbReference type="AlphaFoldDB" id="A0A499UFR3"/>
<feature type="region of interest" description="Disordered" evidence="1">
    <location>
        <begin position="132"/>
        <end position="178"/>
    </location>
</feature>
<organism evidence="4 5">
    <name type="scientific">Streptomyces antimycoticus</name>
    <dbReference type="NCBI Taxonomy" id="68175"/>
    <lineage>
        <taxon>Bacteria</taxon>
        <taxon>Bacillati</taxon>
        <taxon>Actinomycetota</taxon>
        <taxon>Actinomycetes</taxon>
        <taxon>Kitasatosporales</taxon>
        <taxon>Streptomycetaceae</taxon>
        <taxon>Streptomyces</taxon>
        <taxon>Streptomyces violaceusniger group</taxon>
    </lineage>
</organism>
<evidence type="ECO:0000259" key="3">
    <source>
        <dbReference type="Pfam" id="PF00689"/>
    </source>
</evidence>
<feature type="chain" id="PRO_5038458379" description="Cation-transporting P-type ATPase C-terminal domain-containing protein" evidence="2">
    <location>
        <begin position="27"/>
        <end position="191"/>
    </location>
</feature>